<reference evidence="1 2" key="1">
    <citation type="submission" date="2016-02" db="EMBL/GenBank/DDBJ databases">
        <authorList>
            <person name="Wen L."/>
            <person name="He K."/>
            <person name="Yang H."/>
        </authorList>
    </citation>
    <scope>NUCLEOTIDE SEQUENCE [LARGE SCALE GENOMIC DNA]</scope>
    <source>
        <strain evidence="1 2">KLE1704</strain>
    </source>
</reference>
<dbReference type="Proteomes" id="UP000070319">
    <property type="component" value="Unassembled WGS sequence"/>
</dbReference>
<dbReference type="EMBL" id="LTDF01000155">
    <property type="protein sequence ID" value="KXT43630.1"/>
    <property type="molecule type" value="Genomic_DNA"/>
</dbReference>
<sequence length="342" mass="39784">MRSPNKHEIIESMKKRPHLFILGAGATKATIPNGDKNGRQSPVMDNFLQEIGLSDLLKKVILKTQSNNIEAIYSELVENPKYIDVVTKIENGIVSHYQQMELPDSPTLYDYLILSLRKKDCIATFNWDPLLIQAYNRVNKITSDLPEMLFLHNCVEVGLCEDCRRFAPLHNKICPECGKEYKMPRLMFPTKNKDYSQDIFLQGQWKVLDYFLQNACIVTIWGYSAPDSDLDAKDVMLKAFSKTFRKLDQIEIVDIADKNILVKKWEPFVQETNYHLNIHRSLLDTLISEFPRRSIEGYTKRYIEGWWGNSTLTLKECTSFSMLRQLFEPLIVNEKNNNYNII</sequence>
<proteinExistence type="predicted"/>
<organism evidence="1">
    <name type="scientific">Bacteroides intestinalis</name>
    <dbReference type="NCBI Taxonomy" id="329854"/>
    <lineage>
        <taxon>Bacteria</taxon>
        <taxon>Pseudomonadati</taxon>
        <taxon>Bacteroidota</taxon>
        <taxon>Bacteroidia</taxon>
        <taxon>Bacteroidales</taxon>
        <taxon>Bacteroidaceae</taxon>
        <taxon>Bacteroides</taxon>
    </lineage>
</organism>
<evidence type="ECO:0000313" key="1">
    <source>
        <dbReference type="EMBL" id="KXT43630.1"/>
    </source>
</evidence>
<protein>
    <recommendedName>
        <fullName evidence="3">Deacetylase sirtuin-type domain-containing protein</fullName>
    </recommendedName>
</protein>
<dbReference type="RefSeq" id="WP_147343451.1">
    <property type="nucleotide sequence ID" value="NZ_KQ968734.1"/>
</dbReference>
<dbReference type="PATRIC" id="fig|329854.7.peg.4261"/>
<gene>
    <name evidence="1" type="ORF">HMPREF2531_04193</name>
</gene>
<comment type="caution">
    <text evidence="1">The sequence shown here is derived from an EMBL/GenBank/DDBJ whole genome shotgun (WGS) entry which is preliminary data.</text>
</comment>
<name>A0A139KWP5_9BACE</name>
<evidence type="ECO:0000313" key="2">
    <source>
        <dbReference type="Proteomes" id="UP000070319"/>
    </source>
</evidence>
<evidence type="ECO:0008006" key="3">
    <source>
        <dbReference type="Google" id="ProtNLM"/>
    </source>
</evidence>
<accession>A0A139KWP5</accession>
<dbReference type="AlphaFoldDB" id="A0A139KWP5"/>